<dbReference type="Pfam" id="PF15514">
    <property type="entry name" value="ThaI"/>
    <property type="match status" value="1"/>
</dbReference>
<accession>A0A832CXI5</accession>
<organism evidence="1">
    <name type="scientific">Ignavibacterium album</name>
    <dbReference type="NCBI Taxonomy" id="591197"/>
    <lineage>
        <taxon>Bacteria</taxon>
        <taxon>Pseudomonadati</taxon>
        <taxon>Ignavibacteriota</taxon>
        <taxon>Ignavibacteria</taxon>
        <taxon>Ignavibacteriales</taxon>
        <taxon>Ignavibacteriaceae</taxon>
        <taxon>Ignavibacterium</taxon>
    </lineage>
</organism>
<dbReference type="InterPro" id="IPR038374">
    <property type="entry name" value="ThaI_sf"/>
</dbReference>
<reference evidence="1" key="1">
    <citation type="journal article" date="2020" name="mSystems">
        <title>Genome- and Community-Level Interaction Insights into Carbon Utilization and Element Cycling Functions of Hydrothermarchaeota in Hydrothermal Sediment.</title>
        <authorList>
            <person name="Zhou Z."/>
            <person name="Liu Y."/>
            <person name="Xu W."/>
            <person name="Pan J."/>
            <person name="Luo Z.H."/>
            <person name="Li M."/>
        </authorList>
    </citation>
    <scope>NUCLEOTIDE SEQUENCE [LARGE SCALE GENOMIC DNA]</scope>
    <source>
        <strain evidence="1">SpSt-500</strain>
    </source>
</reference>
<dbReference type="AlphaFoldDB" id="A0A832CXI5"/>
<dbReference type="GO" id="GO:0004519">
    <property type="term" value="F:endonuclease activity"/>
    <property type="evidence" value="ECO:0007669"/>
    <property type="project" value="UniProtKB-KW"/>
</dbReference>
<sequence length="210" mass="24256">MKHPIEELFDDKIIVRKIQTKLPKLFQIAELESQRAGKTGMEVGSLRERVLIALFIHKFGEQNVNTEIPITETETDVILKGYPLSIKTKTGKSFSGIKSIWTVDHESVLSYIKDYAPKMGIILVQIVWNEEGGIYFFPLEVQQDVFSELGKNDYFNIPKIGTNPRGVEFSAKAISMMIEDKRTRLVKVNWTKTEITYNPFNRWVELWAQE</sequence>
<keyword evidence="1" id="KW-0540">Nuclease</keyword>
<dbReference type="Gene3D" id="3.40.600.30">
    <property type="match status" value="1"/>
</dbReference>
<keyword evidence="1" id="KW-0255">Endonuclease</keyword>
<dbReference type="CDD" id="cd22361">
    <property type="entry name" value="ThaI-like"/>
    <property type="match status" value="1"/>
</dbReference>
<dbReference type="EMBL" id="DSVI01000008">
    <property type="protein sequence ID" value="HGT47956.1"/>
    <property type="molecule type" value="Genomic_DNA"/>
</dbReference>
<keyword evidence="1" id="KW-0378">Hydrolase</keyword>
<name>A0A832CXI5_9BACT</name>
<dbReference type="InterPro" id="IPR029128">
    <property type="entry name" value="ThaI"/>
</dbReference>
<protein>
    <submittedName>
        <fullName evidence="1">Type II restriction endonuclease subunit R</fullName>
    </submittedName>
</protein>
<proteinExistence type="predicted"/>
<comment type="caution">
    <text evidence="1">The sequence shown here is derived from an EMBL/GenBank/DDBJ whole genome shotgun (WGS) entry which is preliminary data.</text>
</comment>
<gene>
    <name evidence="1" type="ORF">ENS56_07970</name>
</gene>
<evidence type="ECO:0000313" key="1">
    <source>
        <dbReference type="EMBL" id="HGT47956.1"/>
    </source>
</evidence>